<keyword evidence="4" id="KW-0472">Membrane</keyword>
<evidence type="ECO:0000313" key="7">
    <source>
        <dbReference type="EMBL" id="RYT62719.1"/>
    </source>
</evidence>
<dbReference type="AlphaFoldDB" id="A0A174DWD7"/>
<protein>
    <submittedName>
        <fullName evidence="6">Copper export regulator</fullName>
    </submittedName>
    <submittedName>
        <fullName evidence="7">MerR family transcriptional regulator</fullName>
    </submittedName>
</protein>
<evidence type="ECO:0000313" key="9">
    <source>
        <dbReference type="Proteomes" id="UP000293506"/>
    </source>
</evidence>
<dbReference type="GO" id="GO:0003677">
    <property type="term" value="F:DNA binding"/>
    <property type="evidence" value="ECO:0007669"/>
    <property type="project" value="UniProtKB-KW"/>
</dbReference>
<organism evidence="6 8">
    <name type="scientific">Blautia obeum</name>
    <dbReference type="NCBI Taxonomy" id="40520"/>
    <lineage>
        <taxon>Bacteria</taxon>
        <taxon>Bacillati</taxon>
        <taxon>Bacillota</taxon>
        <taxon>Clostridia</taxon>
        <taxon>Lachnospirales</taxon>
        <taxon>Lachnospiraceae</taxon>
        <taxon>Blautia</taxon>
    </lineage>
</organism>
<dbReference type="EMBL" id="CYZP01000021">
    <property type="protein sequence ID" value="CUO28579.1"/>
    <property type="molecule type" value="Genomic_DNA"/>
</dbReference>
<dbReference type="InterPro" id="IPR047057">
    <property type="entry name" value="MerR_fam"/>
</dbReference>
<keyword evidence="4" id="KW-1133">Transmembrane helix</keyword>
<dbReference type="InterPro" id="IPR009061">
    <property type="entry name" value="DNA-bd_dom_put_sf"/>
</dbReference>
<dbReference type="PANTHER" id="PTHR30204:SF94">
    <property type="entry name" value="HEAVY METAL-DEPENDENT TRANSCRIPTIONAL REGULATOR HI_0293-RELATED"/>
    <property type="match status" value="1"/>
</dbReference>
<feature type="transmembrane region" description="Helical" evidence="4">
    <location>
        <begin position="148"/>
        <end position="167"/>
    </location>
</feature>
<dbReference type="GO" id="GO:0003700">
    <property type="term" value="F:DNA-binding transcription factor activity"/>
    <property type="evidence" value="ECO:0007669"/>
    <property type="project" value="InterPro"/>
</dbReference>
<name>A0A174DWD7_9FIRM</name>
<feature type="domain" description="HTH merR-type" evidence="5">
    <location>
        <begin position="1"/>
        <end position="69"/>
    </location>
</feature>
<dbReference type="Pfam" id="PF13411">
    <property type="entry name" value="MerR_1"/>
    <property type="match status" value="1"/>
</dbReference>
<evidence type="ECO:0000313" key="6">
    <source>
        <dbReference type="EMBL" id="CUO28579.1"/>
    </source>
</evidence>
<dbReference type="SMART" id="SM00422">
    <property type="entry name" value="HTH_MERR"/>
    <property type="match status" value="1"/>
</dbReference>
<keyword evidence="2" id="KW-0238">DNA-binding</keyword>
<evidence type="ECO:0000256" key="3">
    <source>
        <dbReference type="ARBA" id="ARBA00023163"/>
    </source>
</evidence>
<dbReference type="EMBL" id="RCXQ01000018">
    <property type="protein sequence ID" value="RYT62719.1"/>
    <property type="molecule type" value="Genomic_DNA"/>
</dbReference>
<evidence type="ECO:0000313" key="8">
    <source>
        <dbReference type="Proteomes" id="UP000095645"/>
    </source>
</evidence>
<evidence type="ECO:0000256" key="4">
    <source>
        <dbReference type="SAM" id="Phobius"/>
    </source>
</evidence>
<dbReference type="PROSITE" id="PS50937">
    <property type="entry name" value="HTH_MERR_2"/>
    <property type="match status" value="1"/>
</dbReference>
<feature type="transmembrane region" description="Helical" evidence="4">
    <location>
        <begin position="179"/>
        <end position="198"/>
    </location>
</feature>
<reference evidence="6 8" key="1">
    <citation type="submission" date="2015-09" db="EMBL/GenBank/DDBJ databases">
        <authorList>
            <consortium name="Pathogen Informatics"/>
        </authorList>
    </citation>
    <scope>NUCLEOTIDE SEQUENCE [LARGE SCALE GENOMIC DNA]</scope>
    <source>
        <strain evidence="6 8">2789STDY5834861</strain>
    </source>
</reference>
<keyword evidence="1" id="KW-0805">Transcription regulation</keyword>
<dbReference type="CDD" id="cd00592">
    <property type="entry name" value="HTH_MerR-like"/>
    <property type="match status" value="1"/>
</dbReference>
<sequence>MKIKDVEKRTGITSYNIRFYEKENLLIPKRNPVNGYREYTEEDILLLNRIKMLRMLDIPVSDIRKILYEKEALTSVLNTHLLKIKEEENRLRQNYFLCEELIKMDMSVTDLSEEMLDKMVSGKEEYIYQLERIKRQDRIQKIFDTSKLIVCIVGGVIAVIMCVQLYLKLCNTYMSAPFKVITLILSLILVVSILRIIVCNETK</sequence>
<evidence type="ECO:0000256" key="2">
    <source>
        <dbReference type="ARBA" id="ARBA00023125"/>
    </source>
</evidence>
<dbReference type="Gene3D" id="1.10.1660.10">
    <property type="match status" value="1"/>
</dbReference>
<gene>
    <name evidence="6" type="primary">cueR_1</name>
    <name evidence="7" type="ORF">EAI82_14165</name>
    <name evidence="6" type="ORF">ERS852476_02403</name>
</gene>
<keyword evidence="3" id="KW-0804">Transcription</keyword>
<dbReference type="InterPro" id="IPR000551">
    <property type="entry name" value="MerR-type_HTH_dom"/>
</dbReference>
<dbReference type="SUPFAM" id="SSF46955">
    <property type="entry name" value="Putative DNA-binding domain"/>
    <property type="match status" value="1"/>
</dbReference>
<dbReference type="PANTHER" id="PTHR30204">
    <property type="entry name" value="REDOX-CYCLING DRUG-SENSING TRANSCRIPTIONAL ACTIVATOR SOXR"/>
    <property type="match status" value="1"/>
</dbReference>
<dbReference type="Proteomes" id="UP000095645">
    <property type="component" value="Unassembled WGS sequence"/>
</dbReference>
<reference evidence="7 9" key="2">
    <citation type="journal article" date="2019" name="Science, e1252229">
        <title>Invertible promoters mediate bacterial phase variation, antibiotic resistance, and host adaptation in the gut.</title>
        <authorList>
            <person name="Jiang X."/>
            <person name="Hall A.B."/>
            <person name="Arthur T.D."/>
            <person name="Plichta D.R."/>
            <person name="Covington C.T."/>
            <person name="Poyet M."/>
            <person name="Crothers J."/>
            <person name="Moses P.L."/>
            <person name="Tolonen A.C."/>
            <person name="Vlamakis H."/>
            <person name="Alm E.J."/>
            <person name="Xavier R.J."/>
        </authorList>
    </citation>
    <scope>NUCLEOTIDE SEQUENCE [LARGE SCALE GENOMIC DNA]</scope>
    <source>
        <strain evidence="9">af_0058</strain>
        <strain evidence="7">Af_0058</strain>
    </source>
</reference>
<proteinExistence type="predicted"/>
<evidence type="ECO:0000259" key="5">
    <source>
        <dbReference type="PROSITE" id="PS50937"/>
    </source>
</evidence>
<keyword evidence="4" id="KW-0812">Transmembrane</keyword>
<accession>A0A174DWD7</accession>
<dbReference type="Proteomes" id="UP000293506">
    <property type="component" value="Unassembled WGS sequence"/>
</dbReference>
<evidence type="ECO:0000256" key="1">
    <source>
        <dbReference type="ARBA" id="ARBA00023015"/>
    </source>
</evidence>
<dbReference type="RefSeq" id="WP_055058319.1">
    <property type="nucleotide sequence ID" value="NZ_CYZP01000021.1"/>
</dbReference>